<reference evidence="2 3" key="1">
    <citation type="submission" date="2019-05" db="EMBL/GenBank/DDBJ databases">
        <title>Another draft genome of Portunus trituberculatus and its Hox gene families provides insights of decapod evolution.</title>
        <authorList>
            <person name="Jeong J.-H."/>
            <person name="Song I."/>
            <person name="Kim S."/>
            <person name="Choi T."/>
            <person name="Kim D."/>
            <person name="Ryu S."/>
            <person name="Kim W."/>
        </authorList>
    </citation>
    <scope>NUCLEOTIDE SEQUENCE [LARGE SCALE GENOMIC DNA]</scope>
    <source>
        <tissue evidence="2">Muscle</tissue>
    </source>
</reference>
<feature type="region of interest" description="Disordered" evidence="1">
    <location>
        <begin position="56"/>
        <end position="77"/>
    </location>
</feature>
<proteinExistence type="predicted"/>
<gene>
    <name evidence="2" type="ORF">E2C01_097009</name>
</gene>
<sequence length="105" mass="11548">MYRNLGHYFKSSHQSINRLSLPHQVCSVGTGALHSARALASLTTWETLRRMSTLPSTFSTSISRTPRRSLKASSHSTELSSPVIRTLGYVHSLNNSPNTGKFMSG</sequence>
<dbReference type="EMBL" id="VSRR010127281">
    <property type="protein sequence ID" value="MPD01477.1"/>
    <property type="molecule type" value="Genomic_DNA"/>
</dbReference>
<protein>
    <submittedName>
        <fullName evidence="2">Uncharacterized protein</fullName>
    </submittedName>
</protein>
<name>A0A5B7K4K7_PORTR</name>
<dbReference type="Proteomes" id="UP000324222">
    <property type="component" value="Unassembled WGS sequence"/>
</dbReference>
<comment type="caution">
    <text evidence="2">The sequence shown here is derived from an EMBL/GenBank/DDBJ whole genome shotgun (WGS) entry which is preliminary data.</text>
</comment>
<evidence type="ECO:0000313" key="2">
    <source>
        <dbReference type="EMBL" id="MPD01477.1"/>
    </source>
</evidence>
<evidence type="ECO:0000256" key="1">
    <source>
        <dbReference type="SAM" id="MobiDB-lite"/>
    </source>
</evidence>
<evidence type="ECO:0000313" key="3">
    <source>
        <dbReference type="Proteomes" id="UP000324222"/>
    </source>
</evidence>
<dbReference type="AlphaFoldDB" id="A0A5B7K4K7"/>
<keyword evidence="3" id="KW-1185">Reference proteome</keyword>
<organism evidence="2 3">
    <name type="scientific">Portunus trituberculatus</name>
    <name type="common">Swimming crab</name>
    <name type="synonym">Neptunus trituberculatus</name>
    <dbReference type="NCBI Taxonomy" id="210409"/>
    <lineage>
        <taxon>Eukaryota</taxon>
        <taxon>Metazoa</taxon>
        <taxon>Ecdysozoa</taxon>
        <taxon>Arthropoda</taxon>
        <taxon>Crustacea</taxon>
        <taxon>Multicrustacea</taxon>
        <taxon>Malacostraca</taxon>
        <taxon>Eumalacostraca</taxon>
        <taxon>Eucarida</taxon>
        <taxon>Decapoda</taxon>
        <taxon>Pleocyemata</taxon>
        <taxon>Brachyura</taxon>
        <taxon>Eubrachyura</taxon>
        <taxon>Portunoidea</taxon>
        <taxon>Portunidae</taxon>
        <taxon>Portuninae</taxon>
        <taxon>Portunus</taxon>
    </lineage>
</organism>
<accession>A0A5B7K4K7</accession>